<evidence type="ECO:0000256" key="2">
    <source>
        <dbReference type="ARBA" id="ARBA00010663"/>
    </source>
</evidence>
<name>A0A226DN65_FOLCA</name>
<organism evidence="13 14">
    <name type="scientific">Folsomia candida</name>
    <name type="common">Springtail</name>
    <dbReference type="NCBI Taxonomy" id="158441"/>
    <lineage>
        <taxon>Eukaryota</taxon>
        <taxon>Metazoa</taxon>
        <taxon>Ecdysozoa</taxon>
        <taxon>Arthropoda</taxon>
        <taxon>Hexapoda</taxon>
        <taxon>Collembola</taxon>
        <taxon>Entomobryomorpha</taxon>
        <taxon>Isotomoidea</taxon>
        <taxon>Isotomidae</taxon>
        <taxon>Proisotominae</taxon>
        <taxon>Folsomia</taxon>
    </lineage>
</organism>
<feature type="transmembrane region" description="Helical" evidence="11">
    <location>
        <begin position="12"/>
        <end position="34"/>
    </location>
</feature>
<accession>A0A226DN65</accession>
<comment type="similarity">
    <text evidence="2 10">Belongs to the G-protein coupled receptor 1 family.</text>
</comment>
<protein>
    <submittedName>
        <fullName evidence="13">5-hydroxytryptamine receptor 1D</fullName>
    </submittedName>
</protein>
<reference evidence="13 14" key="1">
    <citation type="submission" date="2015-12" db="EMBL/GenBank/DDBJ databases">
        <title>The genome of Folsomia candida.</title>
        <authorList>
            <person name="Faddeeva A."/>
            <person name="Derks M.F."/>
            <person name="Anvar Y."/>
            <person name="Smit S."/>
            <person name="Van Straalen N."/>
            <person name="Roelofs D."/>
        </authorList>
    </citation>
    <scope>NUCLEOTIDE SEQUENCE [LARGE SCALE GENOMIC DNA]</scope>
    <source>
        <strain evidence="13 14">VU population</strain>
        <tissue evidence="13">Whole body</tissue>
    </source>
</reference>
<evidence type="ECO:0000256" key="7">
    <source>
        <dbReference type="ARBA" id="ARBA00023136"/>
    </source>
</evidence>
<evidence type="ECO:0000256" key="5">
    <source>
        <dbReference type="ARBA" id="ARBA00022989"/>
    </source>
</evidence>
<evidence type="ECO:0000256" key="1">
    <source>
        <dbReference type="ARBA" id="ARBA00004651"/>
    </source>
</evidence>
<proteinExistence type="inferred from homology"/>
<evidence type="ECO:0000256" key="3">
    <source>
        <dbReference type="ARBA" id="ARBA00022475"/>
    </source>
</evidence>
<keyword evidence="14" id="KW-1185">Reference proteome</keyword>
<evidence type="ECO:0000256" key="10">
    <source>
        <dbReference type="RuleBase" id="RU000688"/>
    </source>
</evidence>
<dbReference type="GO" id="GO:0004930">
    <property type="term" value="F:G protein-coupled receptor activity"/>
    <property type="evidence" value="ECO:0007669"/>
    <property type="project" value="UniProtKB-KW"/>
</dbReference>
<keyword evidence="9 10" id="KW-0807">Transducer</keyword>
<evidence type="ECO:0000256" key="4">
    <source>
        <dbReference type="ARBA" id="ARBA00022692"/>
    </source>
</evidence>
<dbReference type="SUPFAM" id="SSF81321">
    <property type="entry name" value="Family A G protein-coupled receptor-like"/>
    <property type="match status" value="1"/>
</dbReference>
<dbReference type="InterPro" id="IPR017452">
    <property type="entry name" value="GPCR_Rhodpsn_7TM"/>
</dbReference>
<feature type="transmembrane region" description="Helical" evidence="11">
    <location>
        <begin position="325"/>
        <end position="348"/>
    </location>
</feature>
<feature type="transmembrane region" description="Helical" evidence="11">
    <location>
        <begin position="165"/>
        <end position="185"/>
    </location>
</feature>
<comment type="caution">
    <text evidence="13">The sequence shown here is derived from an EMBL/GenBank/DDBJ whole genome shotgun (WGS) entry which is preliminary data.</text>
</comment>
<evidence type="ECO:0000313" key="13">
    <source>
        <dbReference type="EMBL" id="OXA46294.1"/>
    </source>
</evidence>
<sequence length="365" mass="41285">MSNLSVEARITLIVALTMVSFATVVTNGLVLLAWMFHKPVRKPQNIYLFSLAGTDLLIGILLTPTMVGELVTNTWPWDPMATGGVVIGASANTLPMHAMRHIIFLRRGIYFKWAMRHIRSPPLLSTFWMNDSTLLCTSSVFHLLAISIDRYYAVHDTVSYGKRRTFPFLLKRICLIWIISFWPIFPPMRDWEAIGDRSVQLGICVSNMSRELIVHCVIGCYLIPVILLTSSYVAIYRELQNRWKMQQCSRISEATTVGYDPPGTRSTSIIAGNKVQDAVPVLRRNRRAAKMLGIIIAAFSLSWLPFMVGYSITGFLPEGESPSSVILPFFAAIGYSNSFLNPCIYGYVNPDFRKAFHKIVCFWKR</sequence>
<dbReference type="AlphaFoldDB" id="A0A226DN65"/>
<evidence type="ECO:0000256" key="9">
    <source>
        <dbReference type="ARBA" id="ARBA00023224"/>
    </source>
</evidence>
<keyword evidence="5 11" id="KW-1133">Transmembrane helix</keyword>
<evidence type="ECO:0000256" key="11">
    <source>
        <dbReference type="SAM" id="Phobius"/>
    </source>
</evidence>
<dbReference type="SMART" id="SM01381">
    <property type="entry name" value="7TM_GPCR_Srsx"/>
    <property type="match status" value="1"/>
</dbReference>
<dbReference type="PRINTS" id="PR00237">
    <property type="entry name" value="GPCRRHODOPSN"/>
</dbReference>
<keyword evidence="8 10" id="KW-0675">Receptor</keyword>
<feature type="domain" description="G-protein coupled receptors family 1 profile" evidence="12">
    <location>
        <begin position="26"/>
        <end position="345"/>
    </location>
</feature>
<dbReference type="PROSITE" id="PS00237">
    <property type="entry name" value="G_PROTEIN_RECEP_F1_1"/>
    <property type="match status" value="1"/>
</dbReference>
<feature type="transmembrane region" description="Helical" evidence="11">
    <location>
        <begin position="46"/>
        <end position="67"/>
    </location>
</feature>
<evidence type="ECO:0000256" key="6">
    <source>
        <dbReference type="ARBA" id="ARBA00023040"/>
    </source>
</evidence>
<dbReference type="Pfam" id="PF00001">
    <property type="entry name" value="7tm_1"/>
    <property type="match status" value="2"/>
</dbReference>
<dbReference type="EMBL" id="LNIX01000016">
    <property type="protein sequence ID" value="OXA46294.1"/>
    <property type="molecule type" value="Genomic_DNA"/>
</dbReference>
<dbReference type="OMA" id="SIAVWIV"/>
<dbReference type="InterPro" id="IPR000276">
    <property type="entry name" value="GPCR_Rhodpsn"/>
</dbReference>
<dbReference type="PANTHER" id="PTHR24248">
    <property type="entry name" value="ADRENERGIC RECEPTOR-RELATED G-PROTEIN COUPLED RECEPTOR"/>
    <property type="match status" value="1"/>
</dbReference>
<keyword evidence="7 11" id="KW-0472">Membrane</keyword>
<evidence type="ECO:0000259" key="12">
    <source>
        <dbReference type="PROSITE" id="PS50262"/>
    </source>
</evidence>
<keyword evidence="3" id="KW-1003">Cell membrane</keyword>
<dbReference type="Proteomes" id="UP000198287">
    <property type="component" value="Unassembled WGS sequence"/>
</dbReference>
<evidence type="ECO:0000313" key="14">
    <source>
        <dbReference type="Proteomes" id="UP000198287"/>
    </source>
</evidence>
<keyword evidence="4 10" id="KW-0812">Transmembrane</keyword>
<feature type="transmembrane region" description="Helical" evidence="11">
    <location>
        <begin position="212"/>
        <end position="235"/>
    </location>
</feature>
<dbReference type="OrthoDB" id="10044919at2759"/>
<dbReference type="GO" id="GO:0005886">
    <property type="term" value="C:plasma membrane"/>
    <property type="evidence" value="ECO:0007669"/>
    <property type="project" value="UniProtKB-SubCell"/>
</dbReference>
<dbReference type="Gene3D" id="1.20.1070.10">
    <property type="entry name" value="Rhodopsin 7-helix transmembrane proteins"/>
    <property type="match status" value="1"/>
</dbReference>
<keyword evidence="6 10" id="KW-0297">G-protein coupled receptor</keyword>
<gene>
    <name evidence="13" type="ORF">Fcan01_19110</name>
</gene>
<comment type="subcellular location">
    <subcellularLocation>
        <location evidence="1">Cell membrane</location>
        <topology evidence="1">Multi-pass membrane protein</topology>
    </subcellularLocation>
</comment>
<evidence type="ECO:0000256" key="8">
    <source>
        <dbReference type="ARBA" id="ARBA00023170"/>
    </source>
</evidence>
<feature type="transmembrane region" description="Helical" evidence="11">
    <location>
        <begin position="292"/>
        <end position="313"/>
    </location>
</feature>
<dbReference type="PROSITE" id="PS50262">
    <property type="entry name" value="G_PROTEIN_RECEP_F1_2"/>
    <property type="match status" value="1"/>
</dbReference>